<comment type="subcellular location">
    <subcellularLocation>
        <location evidence="3">Nucleus</location>
    </subcellularLocation>
</comment>
<evidence type="ECO:0000256" key="9">
    <source>
        <dbReference type="ARBA" id="ARBA00023125"/>
    </source>
</evidence>
<dbReference type="InterPro" id="IPR036388">
    <property type="entry name" value="WH-like_DNA-bd_sf"/>
</dbReference>
<dbReference type="PROSITE" id="PS52041">
    <property type="entry name" value="TOPO_IIB"/>
    <property type="match status" value="1"/>
</dbReference>
<evidence type="ECO:0000313" key="15">
    <source>
        <dbReference type="EMBL" id="VDM56967.1"/>
    </source>
</evidence>
<dbReference type="GO" id="GO:0042138">
    <property type="term" value="P:meiotic DNA double-strand break formation"/>
    <property type="evidence" value="ECO:0007669"/>
    <property type="project" value="InterPro"/>
</dbReference>
<keyword evidence="11" id="KW-0539">Nucleus</keyword>
<feature type="domain" description="Topoisomerase 6 subunit A/Spo11 TOPRIM" evidence="14">
    <location>
        <begin position="141"/>
        <end position="284"/>
    </location>
</feature>
<dbReference type="EMBL" id="UYYA01003867">
    <property type="protein sequence ID" value="VDM56967.1"/>
    <property type="molecule type" value="Genomic_DNA"/>
</dbReference>
<keyword evidence="6" id="KW-0479">Metal-binding</keyword>
<dbReference type="WBParaSite" id="ACOC_0000538101-mRNA-1">
    <property type="protein sequence ID" value="ACOC_0000538101-mRNA-1"/>
    <property type="gene ID" value="ACOC_0000538101"/>
</dbReference>
<evidence type="ECO:0000256" key="10">
    <source>
        <dbReference type="ARBA" id="ARBA00023235"/>
    </source>
</evidence>
<dbReference type="PANTHER" id="PTHR10848">
    <property type="entry name" value="MEIOTIC RECOMBINATION PROTEIN SPO11"/>
    <property type="match status" value="1"/>
</dbReference>
<dbReference type="InterPro" id="IPR013048">
    <property type="entry name" value="Meiotic_Spo11"/>
</dbReference>
<dbReference type="Proteomes" id="UP000267027">
    <property type="component" value="Unassembled WGS sequence"/>
</dbReference>
<dbReference type="OMA" id="IMLTYKY"/>
<evidence type="ECO:0000256" key="7">
    <source>
        <dbReference type="ARBA" id="ARBA00022842"/>
    </source>
</evidence>
<evidence type="ECO:0000256" key="6">
    <source>
        <dbReference type="ARBA" id="ARBA00022723"/>
    </source>
</evidence>
<evidence type="ECO:0000259" key="13">
    <source>
        <dbReference type="Pfam" id="PF04406"/>
    </source>
</evidence>
<dbReference type="Gene3D" id="1.10.10.10">
    <property type="entry name" value="Winged helix-like DNA-binding domain superfamily/Winged helix DNA-binding domain"/>
    <property type="match status" value="1"/>
</dbReference>
<evidence type="ECO:0000256" key="1">
    <source>
        <dbReference type="ARBA" id="ARBA00000185"/>
    </source>
</evidence>
<keyword evidence="7" id="KW-0460">Magnesium</keyword>
<dbReference type="GO" id="GO:0007131">
    <property type="term" value="P:reciprocal meiotic recombination"/>
    <property type="evidence" value="ECO:0007669"/>
    <property type="project" value="TreeGrafter"/>
</dbReference>
<evidence type="ECO:0000313" key="17">
    <source>
        <dbReference type="WBParaSite" id="ACOC_0000538101-mRNA-1"/>
    </source>
</evidence>
<dbReference type="SUPFAM" id="SSF56726">
    <property type="entry name" value="DNA topoisomerase IV, alpha subunit"/>
    <property type="match status" value="1"/>
</dbReference>
<keyword evidence="16" id="KW-1185">Reference proteome</keyword>
<keyword evidence="9 12" id="KW-0238">DNA-binding</keyword>
<dbReference type="GO" id="GO:0003677">
    <property type="term" value="F:DNA binding"/>
    <property type="evidence" value="ECO:0007669"/>
    <property type="project" value="UniProtKB-UniRule"/>
</dbReference>
<dbReference type="PRINTS" id="PR01550">
    <property type="entry name" value="TOP6AFAMILY"/>
</dbReference>
<organism evidence="17">
    <name type="scientific">Angiostrongylus costaricensis</name>
    <name type="common">Nematode worm</name>
    <dbReference type="NCBI Taxonomy" id="334426"/>
    <lineage>
        <taxon>Eukaryota</taxon>
        <taxon>Metazoa</taxon>
        <taxon>Ecdysozoa</taxon>
        <taxon>Nematoda</taxon>
        <taxon>Chromadorea</taxon>
        <taxon>Rhabditida</taxon>
        <taxon>Rhabditina</taxon>
        <taxon>Rhabditomorpha</taxon>
        <taxon>Strongyloidea</taxon>
        <taxon>Metastrongylidae</taxon>
        <taxon>Angiostrongylus</taxon>
    </lineage>
</organism>
<keyword evidence="10 12" id="KW-0413">Isomerase</keyword>
<dbReference type="STRING" id="334426.A0A158PGM1"/>
<dbReference type="Gene3D" id="3.40.1360.10">
    <property type="match status" value="1"/>
</dbReference>
<dbReference type="GO" id="GO:0005524">
    <property type="term" value="F:ATP binding"/>
    <property type="evidence" value="ECO:0007669"/>
    <property type="project" value="InterPro"/>
</dbReference>
<dbReference type="GO" id="GO:0000228">
    <property type="term" value="C:nuclear chromosome"/>
    <property type="evidence" value="ECO:0007669"/>
    <property type="project" value="TreeGrafter"/>
</dbReference>
<evidence type="ECO:0000256" key="5">
    <source>
        <dbReference type="ARBA" id="ARBA00012895"/>
    </source>
</evidence>
<comment type="similarity">
    <text evidence="4 12">Belongs to the TOP6A family.</text>
</comment>
<evidence type="ECO:0000256" key="8">
    <source>
        <dbReference type="ARBA" id="ARBA00023029"/>
    </source>
</evidence>
<evidence type="ECO:0000256" key="12">
    <source>
        <dbReference type="PROSITE-ProRule" id="PRU01385"/>
    </source>
</evidence>
<dbReference type="InterPro" id="IPR002815">
    <property type="entry name" value="Spo11/TopoVI_A"/>
</dbReference>
<gene>
    <name evidence="15" type="ORF">ACOC_LOCUS5382</name>
</gene>
<dbReference type="GO" id="GO:0046872">
    <property type="term" value="F:metal ion binding"/>
    <property type="evidence" value="ECO:0007669"/>
    <property type="project" value="UniProtKB-KW"/>
</dbReference>
<dbReference type="InterPro" id="IPR013049">
    <property type="entry name" value="Spo11/TopoVI_A_N"/>
</dbReference>
<reference evidence="15 16" key="2">
    <citation type="submission" date="2018-11" db="EMBL/GenBank/DDBJ databases">
        <authorList>
            <consortium name="Pathogen Informatics"/>
        </authorList>
    </citation>
    <scope>NUCLEOTIDE SEQUENCE [LARGE SCALE GENOMIC DNA]</scope>
    <source>
        <strain evidence="15 16">Costa Rica</strain>
    </source>
</reference>
<reference evidence="17" key="1">
    <citation type="submission" date="2016-04" db="UniProtKB">
        <authorList>
            <consortium name="WormBaseParasite"/>
        </authorList>
    </citation>
    <scope>IDENTIFICATION</scope>
</reference>
<dbReference type="PRINTS" id="PR01551">
    <property type="entry name" value="SPO11HOMOLOG"/>
</dbReference>
<comment type="catalytic activity">
    <reaction evidence="1 12">
        <text>ATP-dependent breakage, passage and rejoining of double-stranded DNA.</text>
        <dbReference type="EC" id="5.6.2.2"/>
    </reaction>
</comment>
<dbReference type="PANTHER" id="PTHR10848:SF0">
    <property type="entry name" value="MEIOTIC RECOMBINATION PROTEIN SPO11"/>
    <property type="match status" value="1"/>
</dbReference>
<feature type="active site" description="O-(5'-phospho-DNA)-tyrosine intermediate" evidence="12">
    <location>
        <position position="60"/>
    </location>
</feature>
<dbReference type="InterPro" id="IPR036078">
    <property type="entry name" value="Spo11/TopoVI_A_sf"/>
</dbReference>
<evidence type="ECO:0000313" key="16">
    <source>
        <dbReference type="Proteomes" id="UP000267027"/>
    </source>
</evidence>
<evidence type="ECO:0000256" key="4">
    <source>
        <dbReference type="ARBA" id="ARBA00006559"/>
    </source>
</evidence>
<accession>A0A158PGM1</accession>
<keyword evidence="8 12" id="KW-0799">Topoisomerase</keyword>
<name>A0A158PGM1_ANGCS</name>
<evidence type="ECO:0000256" key="3">
    <source>
        <dbReference type="ARBA" id="ARBA00004123"/>
    </source>
</evidence>
<dbReference type="GO" id="GO:0000706">
    <property type="term" value="P:meiotic DNA double-strand break processing"/>
    <property type="evidence" value="ECO:0007669"/>
    <property type="project" value="TreeGrafter"/>
</dbReference>
<dbReference type="OrthoDB" id="5377392at2759"/>
<dbReference type="Pfam" id="PF21180">
    <property type="entry name" value="TOP6A-Spo11_Toprim"/>
    <property type="match status" value="1"/>
</dbReference>
<evidence type="ECO:0000259" key="14">
    <source>
        <dbReference type="Pfam" id="PF21180"/>
    </source>
</evidence>
<evidence type="ECO:0000256" key="2">
    <source>
        <dbReference type="ARBA" id="ARBA00001946"/>
    </source>
</evidence>
<dbReference type="CDD" id="cd00223">
    <property type="entry name" value="TOPRIM_TopoIIB_SPO"/>
    <property type="match status" value="1"/>
</dbReference>
<dbReference type="AlphaFoldDB" id="A0A158PGM1"/>
<dbReference type="GO" id="GO:0003918">
    <property type="term" value="F:DNA topoisomerase type II (double strand cut, ATP-hydrolyzing) activity"/>
    <property type="evidence" value="ECO:0007669"/>
    <property type="project" value="UniProtKB-UniRule"/>
</dbReference>
<dbReference type="InterPro" id="IPR034136">
    <property type="entry name" value="TOPRIM_Topo6A/Spo11"/>
</dbReference>
<dbReference type="Pfam" id="PF04406">
    <property type="entry name" value="TP6A_N"/>
    <property type="match status" value="1"/>
</dbReference>
<comment type="cofactor">
    <cofactor evidence="2">
        <name>Mg(2+)</name>
        <dbReference type="ChEBI" id="CHEBI:18420"/>
    </cofactor>
</comment>
<evidence type="ECO:0000256" key="11">
    <source>
        <dbReference type="ARBA" id="ARBA00023242"/>
    </source>
</evidence>
<protein>
    <recommendedName>
        <fullName evidence="5">DNA topoisomerase (ATP-hydrolyzing)</fullName>
        <ecNumber evidence="5">5.6.2.2</ecNumber>
    </recommendedName>
</protein>
<proteinExistence type="inferred from homology"/>
<sequence length="287" mass="33234">MFYGSMVLNDQMFRNDDDAEKQIVIRPRQGKRLAYIMQCLAQIYRLIYNDQQSTKRDLFYEQKKLYKSQANLDRTITSICDLLNEARVALNIVSSSKGILFGALAFMTSEGKLIDCRSQPRIVFNHSMVSFLSFANQFALFIIVVEKDAIFQKLIDEGYFEYFPKSLLVTGKGYPDICTRKVLQWIVDQLAVPIYGLFDSDPHGIEIMLTYKYGSSSNCVEGRHCHVKQIQWLGYPSDIPLLPIVNHHFLKLRNSDFMKIKRIRRRAQVLGEHNVVDELSILRQVGE</sequence>
<feature type="domain" description="Spo11/DNA topoisomerase VI subunit A N-terminal" evidence="13">
    <location>
        <begin position="31"/>
        <end position="92"/>
    </location>
</feature>
<dbReference type="EC" id="5.6.2.2" evidence="5"/>